<evidence type="ECO:0000313" key="2">
    <source>
        <dbReference type="EMBL" id="KAK3382427.1"/>
    </source>
</evidence>
<evidence type="ECO:0000256" key="1">
    <source>
        <dbReference type="SAM" id="SignalP"/>
    </source>
</evidence>
<gene>
    <name evidence="2" type="ORF">B0T24DRAFT_601553</name>
</gene>
<accession>A0AAE0NJ04</accession>
<dbReference type="AlphaFoldDB" id="A0AAE0NJ04"/>
<evidence type="ECO:0000313" key="3">
    <source>
        <dbReference type="Proteomes" id="UP001287356"/>
    </source>
</evidence>
<dbReference type="EMBL" id="JAULSN010000001">
    <property type="protein sequence ID" value="KAK3382427.1"/>
    <property type="molecule type" value="Genomic_DNA"/>
</dbReference>
<feature type="signal peptide" evidence="1">
    <location>
        <begin position="1"/>
        <end position="25"/>
    </location>
</feature>
<organism evidence="2 3">
    <name type="scientific">Lasiosphaeria ovina</name>
    <dbReference type="NCBI Taxonomy" id="92902"/>
    <lineage>
        <taxon>Eukaryota</taxon>
        <taxon>Fungi</taxon>
        <taxon>Dikarya</taxon>
        <taxon>Ascomycota</taxon>
        <taxon>Pezizomycotina</taxon>
        <taxon>Sordariomycetes</taxon>
        <taxon>Sordariomycetidae</taxon>
        <taxon>Sordariales</taxon>
        <taxon>Lasiosphaeriaceae</taxon>
        <taxon>Lasiosphaeria</taxon>
    </lineage>
</organism>
<keyword evidence="3" id="KW-1185">Reference proteome</keyword>
<dbReference type="Proteomes" id="UP001287356">
    <property type="component" value="Unassembled WGS sequence"/>
</dbReference>
<comment type="caution">
    <text evidence="2">The sequence shown here is derived from an EMBL/GenBank/DDBJ whole genome shotgun (WGS) entry which is preliminary data.</text>
</comment>
<reference evidence="2" key="1">
    <citation type="journal article" date="2023" name="Mol. Phylogenet. Evol.">
        <title>Genome-scale phylogeny and comparative genomics of the fungal order Sordariales.</title>
        <authorList>
            <person name="Hensen N."/>
            <person name="Bonometti L."/>
            <person name="Westerberg I."/>
            <person name="Brannstrom I.O."/>
            <person name="Guillou S."/>
            <person name="Cros-Aarteil S."/>
            <person name="Calhoun S."/>
            <person name="Haridas S."/>
            <person name="Kuo A."/>
            <person name="Mondo S."/>
            <person name="Pangilinan J."/>
            <person name="Riley R."/>
            <person name="LaButti K."/>
            <person name="Andreopoulos B."/>
            <person name="Lipzen A."/>
            <person name="Chen C."/>
            <person name="Yan M."/>
            <person name="Daum C."/>
            <person name="Ng V."/>
            <person name="Clum A."/>
            <person name="Steindorff A."/>
            <person name="Ohm R.A."/>
            <person name="Martin F."/>
            <person name="Silar P."/>
            <person name="Natvig D.O."/>
            <person name="Lalanne C."/>
            <person name="Gautier V."/>
            <person name="Ament-Velasquez S.L."/>
            <person name="Kruys A."/>
            <person name="Hutchinson M.I."/>
            <person name="Powell A.J."/>
            <person name="Barry K."/>
            <person name="Miller A.N."/>
            <person name="Grigoriev I.V."/>
            <person name="Debuchy R."/>
            <person name="Gladieux P."/>
            <person name="Hiltunen Thoren M."/>
            <person name="Johannesson H."/>
        </authorList>
    </citation>
    <scope>NUCLEOTIDE SEQUENCE</scope>
    <source>
        <strain evidence="2">CBS 958.72</strain>
    </source>
</reference>
<protein>
    <recommendedName>
        <fullName evidence="4">Secreted protein</fullName>
    </recommendedName>
</protein>
<proteinExistence type="predicted"/>
<sequence length="124" mass="12295">MGRRTLLATPAGCTSLLAIMLSVLASRTSSTSSPCPSLMMVALPRSTGSVGLAVVAGSISSSKHLLSASARGRMYASRTGSAGGAGGAAWLGGNVPDFAGAGAAWLCLSTIMTHDACVLLCTHI</sequence>
<evidence type="ECO:0008006" key="4">
    <source>
        <dbReference type="Google" id="ProtNLM"/>
    </source>
</evidence>
<keyword evidence="1" id="KW-0732">Signal</keyword>
<feature type="chain" id="PRO_5042007033" description="Secreted protein" evidence="1">
    <location>
        <begin position="26"/>
        <end position="124"/>
    </location>
</feature>
<reference evidence="2" key="2">
    <citation type="submission" date="2023-06" db="EMBL/GenBank/DDBJ databases">
        <authorList>
            <consortium name="Lawrence Berkeley National Laboratory"/>
            <person name="Haridas S."/>
            <person name="Hensen N."/>
            <person name="Bonometti L."/>
            <person name="Westerberg I."/>
            <person name="Brannstrom I.O."/>
            <person name="Guillou S."/>
            <person name="Cros-Aarteil S."/>
            <person name="Calhoun S."/>
            <person name="Kuo A."/>
            <person name="Mondo S."/>
            <person name="Pangilinan J."/>
            <person name="Riley R."/>
            <person name="Labutti K."/>
            <person name="Andreopoulos B."/>
            <person name="Lipzen A."/>
            <person name="Chen C."/>
            <person name="Yanf M."/>
            <person name="Daum C."/>
            <person name="Ng V."/>
            <person name="Clum A."/>
            <person name="Steindorff A."/>
            <person name="Ohm R."/>
            <person name="Martin F."/>
            <person name="Silar P."/>
            <person name="Natvig D."/>
            <person name="Lalanne C."/>
            <person name="Gautier V."/>
            <person name="Ament-Velasquez S.L."/>
            <person name="Kruys A."/>
            <person name="Hutchinson M.I."/>
            <person name="Powell A.J."/>
            <person name="Barry K."/>
            <person name="Miller A.N."/>
            <person name="Grigoriev I.V."/>
            <person name="Debuchy R."/>
            <person name="Gladieux P."/>
            <person name="Thoren M.H."/>
            <person name="Johannesson H."/>
        </authorList>
    </citation>
    <scope>NUCLEOTIDE SEQUENCE</scope>
    <source>
        <strain evidence="2">CBS 958.72</strain>
    </source>
</reference>
<name>A0AAE0NJ04_9PEZI</name>